<evidence type="ECO:0000256" key="2">
    <source>
        <dbReference type="ARBA" id="ARBA00009671"/>
    </source>
</evidence>
<dbReference type="Pfam" id="PF04547">
    <property type="entry name" value="Anoctamin"/>
    <property type="match status" value="1"/>
</dbReference>
<organism evidence="8 9">
    <name type="scientific">Eschrichtius robustus</name>
    <name type="common">California gray whale</name>
    <name type="synonym">Eschrichtius gibbosus</name>
    <dbReference type="NCBI Taxonomy" id="9764"/>
    <lineage>
        <taxon>Eukaryota</taxon>
        <taxon>Metazoa</taxon>
        <taxon>Chordata</taxon>
        <taxon>Craniata</taxon>
        <taxon>Vertebrata</taxon>
        <taxon>Euteleostomi</taxon>
        <taxon>Mammalia</taxon>
        <taxon>Eutheria</taxon>
        <taxon>Laurasiatheria</taxon>
        <taxon>Artiodactyla</taxon>
        <taxon>Whippomorpha</taxon>
        <taxon>Cetacea</taxon>
        <taxon>Mysticeti</taxon>
        <taxon>Eschrichtiidae</taxon>
        <taxon>Eschrichtius</taxon>
    </lineage>
</organism>
<dbReference type="EMBL" id="JAIQCJ010001324">
    <property type="protein sequence ID" value="KAJ8790871.1"/>
    <property type="molecule type" value="Genomic_DNA"/>
</dbReference>
<evidence type="ECO:0000256" key="5">
    <source>
        <dbReference type="ARBA" id="ARBA00023136"/>
    </source>
</evidence>
<evidence type="ECO:0000256" key="1">
    <source>
        <dbReference type="ARBA" id="ARBA00004141"/>
    </source>
</evidence>
<keyword evidence="3 6" id="KW-0812">Transmembrane</keyword>
<dbReference type="PANTHER" id="PTHR12308:SF20">
    <property type="entry name" value="ANOCTAMIN-2"/>
    <property type="match status" value="1"/>
</dbReference>
<sequence length="135" mass="15070">MPRTSGPWPSWVFGPVRPSEHICYVQGLGWTTKYFGEKIGLYFAWLGLYTSFLIPSSVIGVIVFLYGCATIEEDIPSKEMCDQQNAFTMCPLCDKSCDYWNLSSACGTAQASHLFDNPATVVFSIFMALWSKLSP</sequence>
<feature type="domain" description="Anoctamin transmembrane" evidence="7">
    <location>
        <begin position="33"/>
        <end position="131"/>
    </location>
</feature>
<protein>
    <recommendedName>
        <fullName evidence="6">Anoctamin</fullName>
    </recommendedName>
</protein>
<reference evidence="8 9" key="1">
    <citation type="submission" date="2022-11" db="EMBL/GenBank/DDBJ databases">
        <title>Whole genome sequence of Eschrichtius robustus ER-17-0199.</title>
        <authorList>
            <person name="Bruniche-Olsen A."/>
            <person name="Black A.N."/>
            <person name="Fields C.J."/>
            <person name="Walden K."/>
            <person name="Dewoody J.A."/>
        </authorList>
    </citation>
    <scope>NUCLEOTIDE SEQUENCE [LARGE SCALE GENOMIC DNA]</scope>
    <source>
        <strain evidence="8">ER-17-0199</strain>
        <tissue evidence="8">Blubber</tissue>
    </source>
</reference>
<evidence type="ECO:0000313" key="8">
    <source>
        <dbReference type="EMBL" id="KAJ8790871.1"/>
    </source>
</evidence>
<evidence type="ECO:0000256" key="3">
    <source>
        <dbReference type="ARBA" id="ARBA00022692"/>
    </source>
</evidence>
<comment type="subcellular location">
    <subcellularLocation>
        <location evidence="1 6">Membrane</location>
        <topology evidence="1 6">Multi-pass membrane protein</topology>
    </subcellularLocation>
</comment>
<comment type="caution">
    <text evidence="6">Lacks conserved residue(s) required for the propagation of feature annotation.</text>
</comment>
<evidence type="ECO:0000256" key="6">
    <source>
        <dbReference type="RuleBase" id="RU280814"/>
    </source>
</evidence>
<dbReference type="InterPro" id="IPR049452">
    <property type="entry name" value="Anoctamin_TM"/>
</dbReference>
<keyword evidence="4 6" id="KW-1133">Transmembrane helix</keyword>
<dbReference type="PANTHER" id="PTHR12308">
    <property type="entry name" value="ANOCTAMIN"/>
    <property type="match status" value="1"/>
</dbReference>
<comment type="caution">
    <text evidence="8">The sequence shown here is derived from an EMBL/GenBank/DDBJ whole genome shotgun (WGS) entry which is preliminary data.</text>
</comment>
<dbReference type="InterPro" id="IPR007632">
    <property type="entry name" value="Anoctamin"/>
</dbReference>
<gene>
    <name evidence="8" type="ORF">J1605_020965</name>
</gene>
<keyword evidence="9" id="KW-1185">Reference proteome</keyword>
<feature type="transmembrane region" description="Helical" evidence="6">
    <location>
        <begin position="42"/>
        <end position="68"/>
    </location>
</feature>
<accession>A0AB34HDJ7</accession>
<dbReference type="Proteomes" id="UP001159641">
    <property type="component" value="Unassembled WGS sequence"/>
</dbReference>
<keyword evidence="5 6" id="KW-0472">Membrane</keyword>
<evidence type="ECO:0000256" key="4">
    <source>
        <dbReference type="ARBA" id="ARBA00022989"/>
    </source>
</evidence>
<proteinExistence type="inferred from homology"/>
<comment type="similarity">
    <text evidence="2 6">Belongs to the anoctamin family.</text>
</comment>
<name>A0AB34HDJ7_ESCRO</name>
<dbReference type="GO" id="GO:0005229">
    <property type="term" value="F:intracellularly calcium-gated chloride channel activity"/>
    <property type="evidence" value="ECO:0007669"/>
    <property type="project" value="TreeGrafter"/>
</dbReference>
<dbReference type="AlphaFoldDB" id="A0AB34HDJ7"/>
<evidence type="ECO:0000259" key="7">
    <source>
        <dbReference type="Pfam" id="PF04547"/>
    </source>
</evidence>
<dbReference type="GO" id="GO:0005886">
    <property type="term" value="C:plasma membrane"/>
    <property type="evidence" value="ECO:0007669"/>
    <property type="project" value="TreeGrafter"/>
</dbReference>
<evidence type="ECO:0000313" key="9">
    <source>
        <dbReference type="Proteomes" id="UP001159641"/>
    </source>
</evidence>